<keyword evidence="2" id="KW-1185">Reference proteome</keyword>
<comment type="caution">
    <text evidence="1">The sequence shown here is derived from an EMBL/GenBank/DDBJ whole genome shotgun (WGS) entry which is preliminary data.</text>
</comment>
<name>A0A5C8P955_9HYPH</name>
<protein>
    <recommendedName>
        <fullName evidence="3">DUF1134 domain-containing protein</fullName>
    </recommendedName>
</protein>
<proteinExistence type="predicted"/>
<evidence type="ECO:0000313" key="1">
    <source>
        <dbReference type="EMBL" id="TXL70048.1"/>
    </source>
</evidence>
<dbReference type="EMBL" id="VDUZ01000066">
    <property type="protein sequence ID" value="TXL70048.1"/>
    <property type="molecule type" value="Genomic_DNA"/>
</dbReference>
<gene>
    <name evidence="1" type="ORF">FHP25_36140</name>
</gene>
<dbReference type="OrthoDB" id="7068882at2"/>
<dbReference type="AlphaFoldDB" id="A0A5C8P955"/>
<evidence type="ECO:0000313" key="2">
    <source>
        <dbReference type="Proteomes" id="UP000321638"/>
    </source>
</evidence>
<evidence type="ECO:0008006" key="3">
    <source>
        <dbReference type="Google" id="ProtNLM"/>
    </source>
</evidence>
<dbReference type="RefSeq" id="WP_147851879.1">
    <property type="nucleotide sequence ID" value="NZ_VDUZ01000066.1"/>
</dbReference>
<organism evidence="1 2">
    <name type="scientific">Vineibacter terrae</name>
    <dbReference type="NCBI Taxonomy" id="2586908"/>
    <lineage>
        <taxon>Bacteria</taxon>
        <taxon>Pseudomonadati</taxon>
        <taxon>Pseudomonadota</taxon>
        <taxon>Alphaproteobacteria</taxon>
        <taxon>Hyphomicrobiales</taxon>
        <taxon>Vineibacter</taxon>
    </lineage>
</organism>
<dbReference type="Proteomes" id="UP000321638">
    <property type="component" value="Unassembled WGS sequence"/>
</dbReference>
<reference evidence="1 2" key="1">
    <citation type="submission" date="2019-06" db="EMBL/GenBank/DDBJ databases">
        <title>New taxonomy in bacterial strain CC-CFT640, isolated from vineyard.</title>
        <authorList>
            <person name="Lin S.-Y."/>
            <person name="Tsai C.-F."/>
            <person name="Young C.-C."/>
        </authorList>
    </citation>
    <scope>NUCLEOTIDE SEQUENCE [LARGE SCALE GENOMIC DNA]</scope>
    <source>
        <strain evidence="1 2">CC-CFT640</strain>
    </source>
</reference>
<sequence length="168" mass="17306">MIDRGGPLRRLHVPMRASAAGLVMTRRGVMIGLSAAAGSLVSGPAAADPVKSGTVEIEQVQIAFLASGNLGGGTLHFGGKSYAFQIGGLGIGGIGISKMQAYGEVYNLSNVSQFPGAYGQARIGYALGDKSAGELSLQNEHNVIMKLKARRQGLALSLGADAVYVNFK</sequence>
<accession>A0A5C8P955</accession>